<feature type="compositionally biased region" description="Polar residues" evidence="1">
    <location>
        <begin position="69"/>
        <end position="84"/>
    </location>
</feature>
<name>A0AAN7H0V1_9PEZI</name>
<dbReference type="InterPro" id="IPR053029">
    <property type="entry name" value="RNA_pol_I-specific_init_factor"/>
</dbReference>
<sequence>MGLSMMPLPTATKKKLGAIGLFTRHSAATTITAKETSEVPVQQVVVSPRQAVFGLPASPAPSSALALSGNNGFHHSKSQSNGHATNHAHHSQLPQLQPPPEIVSNLNSNRQQLETGRQDTPTARSLPLPRVGRYASMSSSLPSAPPQQHFHPMQRTRTSASDSEAREPPRPSHPQNAWEDSTVASMFNDAASDRTHTRQPSHGRSYEPPNAYQRQRQQQQTQSKPHQQQQQQQPDNRPQHPAPLQLNRGEKRQKTRHQQEQQHPNGRDENLPFVIDEGGILKVIPPAAAVPLAAPPFNPISSNISNDGANSEGLYQDEPVPFDTPTKNGNGSRRARLPFRENRGPYSPGGSRSGYSPTRGDDLSMSPERAAEVGESLEQVRLEERRKRDRERQRERDREIERQRGREEKERELQQKRSTVFADLDPSDFDEPSFNDTRAAVLAPTSGVDPDDISSEPAPTLRTPRATRHLPGVLPLQIKELPLGRSNSRRIKEQPNVLPTTTTQTKSLKRRMSLDYNDAELHAMSFSDLKNQAFDYDPQAAALQQTTIVPKNGTVEERMLHYKDKGSIDQHQFFTRMSVDEWDEAGDWFLEQFSNVVQKIKKARKAKRTLMTQFEEEISAREEAVRGKIEGIGKTLEELKQEGQTMMQGKDTDLEF</sequence>
<comment type="caution">
    <text evidence="3">The sequence shown here is derived from an EMBL/GenBank/DDBJ whole genome shotgun (WGS) entry which is preliminary data.</text>
</comment>
<feature type="region of interest" description="Disordered" evidence="1">
    <location>
        <begin position="59"/>
        <end position="104"/>
    </location>
</feature>
<feature type="compositionally biased region" description="Low complexity" evidence="1">
    <location>
        <begin position="213"/>
        <end position="236"/>
    </location>
</feature>
<dbReference type="GO" id="GO:0001164">
    <property type="term" value="F:RNA polymerase I core promoter sequence-specific DNA binding"/>
    <property type="evidence" value="ECO:0007669"/>
    <property type="project" value="TreeGrafter"/>
</dbReference>
<dbReference type="AlphaFoldDB" id="A0AAN7H0V1"/>
<feature type="compositionally biased region" description="Low complexity" evidence="1">
    <location>
        <begin position="344"/>
        <end position="357"/>
    </location>
</feature>
<dbReference type="Proteomes" id="UP001301958">
    <property type="component" value="Unassembled WGS sequence"/>
</dbReference>
<dbReference type="EMBL" id="MU865352">
    <property type="protein sequence ID" value="KAK4226190.1"/>
    <property type="molecule type" value="Genomic_DNA"/>
</dbReference>
<evidence type="ECO:0000259" key="2">
    <source>
        <dbReference type="Pfam" id="PF15463"/>
    </source>
</evidence>
<feature type="region of interest" description="Disordered" evidence="1">
    <location>
        <begin position="192"/>
        <end position="272"/>
    </location>
</feature>
<dbReference type="Pfam" id="PF15463">
    <property type="entry name" value="ECM11"/>
    <property type="match status" value="1"/>
</dbReference>
<dbReference type="GO" id="GO:0017025">
    <property type="term" value="F:TBP-class protein binding"/>
    <property type="evidence" value="ECO:0007669"/>
    <property type="project" value="TreeGrafter"/>
</dbReference>
<organism evidence="3 4">
    <name type="scientific">Podospora fimiseda</name>
    <dbReference type="NCBI Taxonomy" id="252190"/>
    <lineage>
        <taxon>Eukaryota</taxon>
        <taxon>Fungi</taxon>
        <taxon>Dikarya</taxon>
        <taxon>Ascomycota</taxon>
        <taxon>Pezizomycotina</taxon>
        <taxon>Sordariomycetes</taxon>
        <taxon>Sordariomycetidae</taxon>
        <taxon>Sordariales</taxon>
        <taxon>Podosporaceae</taxon>
        <taxon>Podospora</taxon>
    </lineage>
</organism>
<feature type="region of interest" description="Disordered" evidence="1">
    <location>
        <begin position="443"/>
        <end position="466"/>
    </location>
</feature>
<feature type="compositionally biased region" description="Basic and acidic residues" evidence="1">
    <location>
        <begin position="378"/>
        <end position="415"/>
    </location>
</feature>
<protein>
    <submittedName>
        <fullName evidence="3">Extracellular mutant protein 11-domain-containing protein</fullName>
    </submittedName>
</protein>
<accession>A0AAN7H0V1</accession>
<reference evidence="3" key="1">
    <citation type="journal article" date="2023" name="Mol. Phylogenet. Evol.">
        <title>Genome-scale phylogeny and comparative genomics of the fungal order Sordariales.</title>
        <authorList>
            <person name="Hensen N."/>
            <person name="Bonometti L."/>
            <person name="Westerberg I."/>
            <person name="Brannstrom I.O."/>
            <person name="Guillou S."/>
            <person name="Cros-Aarteil S."/>
            <person name="Calhoun S."/>
            <person name="Haridas S."/>
            <person name="Kuo A."/>
            <person name="Mondo S."/>
            <person name="Pangilinan J."/>
            <person name="Riley R."/>
            <person name="LaButti K."/>
            <person name="Andreopoulos B."/>
            <person name="Lipzen A."/>
            <person name="Chen C."/>
            <person name="Yan M."/>
            <person name="Daum C."/>
            <person name="Ng V."/>
            <person name="Clum A."/>
            <person name="Steindorff A."/>
            <person name="Ohm R.A."/>
            <person name="Martin F."/>
            <person name="Silar P."/>
            <person name="Natvig D.O."/>
            <person name="Lalanne C."/>
            <person name="Gautier V."/>
            <person name="Ament-Velasquez S.L."/>
            <person name="Kruys A."/>
            <person name="Hutchinson M.I."/>
            <person name="Powell A.J."/>
            <person name="Barry K."/>
            <person name="Miller A.N."/>
            <person name="Grigoriev I.V."/>
            <person name="Debuchy R."/>
            <person name="Gladieux P."/>
            <person name="Hiltunen Thoren M."/>
            <person name="Johannesson H."/>
        </authorList>
    </citation>
    <scope>NUCLEOTIDE SEQUENCE</scope>
    <source>
        <strain evidence="3">CBS 990.96</strain>
    </source>
</reference>
<keyword evidence="4" id="KW-1185">Reference proteome</keyword>
<feature type="compositionally biased region" description="Low complexity" evidence="1">
    <location>
        <begin position="59"/>
        <end position="68"/>
    </location>
</feature>
<dbReference type="PANTHER" id="PTHR28244:SF3">
    <property type="entry name" value="EXTRACELLULAR MUTANT PROTEIN 11 C-TERMINAL DOMAIN-CONTAINING PROTEIN"/>
    <property type="match status" value="1"/>
</dbReference>
<feature type="domain" description="Extracellular mutant protein 11 C-terminal" evidence="2">
    <location>
        <begin position="515"/>
        <end position="647"/>
    </location>
</feature>
<dbReference type="GO" id="GO:0070860">
    <property type="term" value="C:RNA polymerase I core factor complex"/>
    <property type="evidence" value="ECO:0007669"/>
    <property type="project" value="TreeGrafter"/>
</dbReference>
<gene>
    <name evidence="3" type="ORF">QBC38DRAFT_481222</name>
</gene>
<evidence type="ECO:0000313" key="3">
    <source>
        <dbReference type="EMBL" id="KAK4226190.1"/>
    </source>
</evidence>
<dbReference type="PANTHER" id="PTHR28244">
    <property type="entry name" value="RNA POLYMERASE I-SPECIFIC TRANSCRIPTION INITIATION FACTOR RRN11"/>
    <property type="match status" value="1"/>
</dbReference>
<feature type="region of interest" description="Disordered" evidence="1">
    <location>
        <begin position="135"/>
        <end position="180"/>
    </location>
</feature>
<dbReference type="GO" id="GO:0042790">
    <property type="term" value="P:nucleolar large rRNA transcription by RNA polymerase I"/>
    <property type="evidence" value="ECO:0007669"/>
    <property type="project" value="TreeGrafter"/>
</dbReference>
<evidence type="ECO:0000256" key="1">
    <source>
        <dbReference type="SAM" id="MobiDB-lite"/>
    </source>
</evidence>
<feature type="compositionally biased region" description="Basic and acidic residues" evidence="1">
    <location>
        <begin position="248"/>
        <end position="270"/>
    </location>
</feature>
<feature type="region of interest" description="Disordered" evidence="1">
    <location>
        <begin position="303"/>
        <end position="429"/>
    </location>
</feature>
<evidence type="ECO:0000313" key="4">
    <source>
        <dbReference type="Proteomes" id="UP001301958"/>
    </source>
</evidence>
<reference evidence="3" key="2">
    <citation type="submission" date="2023-05" db="EMBL/GenBank/DDBJ databases">
        <authorList>
            <consortium name="Lawrence Berkeley National Laboratory"/>
            <person name="Steindorff A."/>
            <person name="Hensen N."/>
            <person name="Bonometti L."/>
            <person name="Westerberg I."/>
            <person name="Brannstrom I.O."/>
            <person name="Guillou S."/>
            <person name="Cros-Aarteil S."/>
            <person name="Calhoun S."/>
            <person name="Haridas S."/>
            <person name="Kuo A."/>
            <person name="Mondo S."/>
            <person name="Pangilinan J."/>
            <person name="Riley R."/>
            <person name="Labutti K."/>
            <person name="Andreopoulos B."/>
            <person name="Lipzen A."/>
            <person name="Chen C."/>
            <person name="Yanf M."/>
            <person name="Daum C."/>
            <person name="Ng V."/>
            <person name="Clum A."/>
            <person name="Ohm R."/>
            <person name="Martin F."/>
            <person name="Silar P."/>
            <person name="Natvig D."/>
            <person name="Lalanne C."/>
            <person name="Gautier V."/>
            <person name="Ament-Velasquez S.L."/>
            <person name="Kruys A."/>
            <person name="Hutchinson M.I."/>
            <person name="Powell A.J."/>
            <person name="Barry K."/>
            <person name="Miller A.N."/>
            <person name="Grigoriev I.V."/>
            <person name="Debuchy R."/>
            <person name="Gladieux P."/>
            <person name="Thoren M.H."/>
            <person name="Johannesson H."/>
        </authorList>
    </citation>
    <scope>NUCLEOTIDE SEQUENCE</scope>
    <source>
        <strain evidence="3">CBS 990.96</strain>
    </source>
</reference>
<dbReference type="InterPro" id="IPR029178">
    <property type="entry name" value="Ecm11_C"/>
</dbReference>
<proteinExistence type="predicted"/>